<dbReference type="EMBL" id="JADIMO010000020">
    <property type="protein sequence ID" value="MBO8444396.1"/>
    <property type="molecule type" value="Genomic_DNA"/>
</dbReference>
<dbReference type="SUPFAM" id="SSF49785">
    <property type="entry name" value="Galactose-binding domain-like"/>
    <property type="match status" value="1"/>
</dbReference>
<dbReference type="Pfam" id="PF00754">
    <property type="entry name" value="F5_F8_type_C"/>
    <property type="match status" value="1"/>
</dbReference>
<evidence type="ECO:0000313" key="2">
    <source>
        <dbReference type="EMBL" id="MBO8444396.1"/>
    </source>
</evidence>
<comment type="caution">
    <text evidence="2">The sequence shown here is derived from an EMBL/GenBank/DDBJ whole genome shotgun (WGS) entry which is preliminary data.</text>
</comment>
<reference evidence="2" key="2">
    <citation type="journal article" date="2021" name="PeerJ">
        <title>Extensive microbial diversity within the chicken gut microbiome revealed by metagenomics and culture.</title>
        <authorList>
            <person name="Gilroy R."/>
            <person name="Ravi A."/>
            <person name="Getino M."/>
            <person name="Pursley I."/>
            <person name="Horton D.L."/>
            <person name="Alikhan N.F."/>
            <person name="Baker D."/>
            <person name="Gharbi K."/>
            <person name="Hall N."/>
            <person name="Watson M."/>
            <person name="Adriaenssens E.M."/>
            <person name="Foster-Nyarko E."/>
            <person name="Jarju S."/>
            <person name="Secka A."/>
            <person name="Antonio M."/>
            <person name="Oren A."/>
            <person name="Chaudhuri R.R."/>
            <person name="La Ragione R."/>
            <person name="Hildebrand F."/>
            <person name="Pallen M.J."/>
        </authorList>
    </citation>
    <scope>NUCLEOTIDE SEQUENCE</scope>
    <source>
        <strain evidence="2">D5-748</strain>
    </source>
</reference>
<evidence type="ECO:0000259" key="1">
    <source>
        <dbReference type="PROSITE" id="PS50022"/>
    </source>
</evidence>
<sequence length="329" mass="35436">MKKKRFFYAFLAARAVCTGLCVSCEKDNQGGEEPAPEPPATETPEVSLRLADGSEDSFSLTHGVDGTVSGTVEFSFTANLSSVSEEDVTVSFDASCDGISAGKISLSKKEVTIPAGDSSSENVTVTVTDWSELASVTEAGEYVLTVKIASASVETGSNSSIEVTVSKPAYSESVFPDFGDDFLNISSEQLLTDAGYVVNTDYTSWTFNFWSTNGATLENPVDNTVTGTGGSDVAVDNDMINFTVDFNETKTIGGLYFQHWGASYCPTVIRLSVSSDGESWVEMGTLDKSSVTSVYVGFREPLVTRYLKYEMLEISGTRVDIMKMNVYQK</sequence>
<accession>A0A9D9EAL6</accession>
<dbReference type="Gene3D" id="2.60.120.260">
    <property type="entry name" value="Galactose-binding domain-like"/>
    <property type="match status" value="1"/>
</dbReference>
<dbReference type="InterPro" id="IPR000421">
    <property type="entry name" value="FA58C"/>
</dbReference>
<dbReference type="Gene3D" id="2.60.40.1740">
    <property type="entry name" value="hypothetical protein (bacova_03559)"/>
    <property type="match status" value="1"/>
</dbReference>
<protein>
    <submittedName>
        <fullName evidence="2">DUF4989 domain-containing protein</fullName>
    </submittedName>
</protein>
<name>A0A9D9EAL6_9BACT</name>
<feature type="domain" description="F5/8 type C" evidence="1">
    <location>
        <begin position="178"/>
        <end position="329"/>
    </location>
</feature>
<gene>
    <name evidence="2" type="ORF">IAC23_01690</name>
</gene>
<dbReference type="Pfam" id="PF16379">
    <property type="entry name" value="DUF4989"/>
    <property type="match status" value="1"/>
</dbReference>
<dbReference type="Proteomes" id="UP000823619">
    <property type="component" value="Unassembled WGS sequence"/>
</dbReference>
<evidence type="ECO:0000313" key="3">
    <source>
        <dbReference type="Proteomes" id="UP000823619"/>
    </source>
</evidence>
<dbReference type="PROSITE" id="PS50022">
    <property type="entry name" value="FA58C_3"/>
    <property type="match status" value="1"/>
</dbReference>
<dbReference type="InterPro" id="IPR032152">
    <property type="entry name" value="DUF4989"/>
</dbReference>
<proteinExistence type="predicted"/>
<reference evidence="2" key="1">
    <citation type="submission" date="2020-10" db="EMBL/GenBank/DDBJ databases">
        <authorList>
            <person name="Gilroy R."/>
        </authorList>
    </citation>
    <scope>NUCLEOTIDE SEQUENCE</scope>
    <source>
        <strain evidence="2">D5-748</strain>
    </source>
</reference>
<dbReference type="AlphaFoldDB" id="A0A9D9EAL6"/>
<organism evidence="2 3">
    <name type="scientific">Candidatus Cryptobacteroides merdavium</name>
    <dbReference type="NCBI Taxonomy" id="2840769"/>
    <lineage>
        <taxon>Bacteria</taxon>
        <taxon>Pseudomonadati</taxon>
        <taxon>Bacteroidota</taxon>
        <taxon>Bacteroidia</taxon>
        <taxon>Bacteroidales</taxon>
        <taxon>Candidatus Cryptobacteroides</taxon>
    </lineage>
</organism>
<dbReference type="InterPro" id="IPR008979">
    <property type="entry name" value="Galactose-bd-like_sf"/>
</dbReference>